<protein>
    <submittedName>
        <fullName evidence="1">Uncharacterized protein</fullName>
    </submittedName>
</protein>
<gene>
    <name evidence="1" type="ORF">NCTC7928_04027</name>
</gene>
<proteinExistence type="predicted"/>
<organism evidence="1 2">
    <name type="scientific">Escherichia coli</name>
    <dbReference type="NCBI Taxonomy" id="562"/>
    <lineage>
        <taxon>Bacteria</taxon>
        <taxon>Pseudomonadati</taxon>
        <taxon>Pseudomonadota</taxon>
        <taxon>Gammaproteobacteria</taxon>
        <taxon>Enterobacterales</taxon>
        <taxon>Enterobacteriaceae</taxon>
        <taxon>Escherichia</taxon>
    </lineage>
</organism>
<dbReference type="EMBL" id="UGAB01000002">
    <property type="protein sequence ID" value="STF43334.1"/>
    <property type="molecule type" value="Genomic_DNA"/>
</dbReference>
<sequence length="42" mass="4886">MIKEVRKGGIMRIESQKLIAMLLAQKLKDKIDKRRQQYAAGK</sequence>
<evidence type="ECO:0000313" key="2">
    <source>
        <dbReference type="Proteomes" id="UP000254877"/>
    </source>
</evidence>
<dbReference type="AlphaFoldDB" id="A0A376LHU8"/>
<reference evidence="1 2" key="1">
    <citation type="submission" date="2018-06" db="EMBL/GenBank/DDBJ databases">
        <authorList>
            <consortium name="Pathogen Informatics"/>
            <person name="Doyle S."/>
        </authorList>
    </citation>
    <scope>NUCLEOTIDE SEQUENCE [LARGE SCALE GENOMIC DNA]</scope>
    <source>
        <strain evidence="1 2">NCTC7928</strain>
    </source>
</reference>
<evidence type="ECO:0000313" key="1">
    <source>
        <dbReference type="EMBL" id="STF43334.1"/>
    </source>
</evidence>
<name>A0A376LHU8_ECOLX</name>
<accession>A0A376LHU8</accession>
<dbReference type="Proteomes" id="UP000254877">
    <property type="component" value="Unassembled WGS sequence"/>
</dbReference>